<dbReference type="InterPro" id="IPR020845">
    <property type="entry name" value="AMP-binding_CS"/>
</dbReference>
<keyword evidence="9" id="KW-1185">Reference proteome</keyword>
<dbReference type="Proteomes" id="UP000298138">
    <property type="component" value="Unassembled WGS sequence"/>
</dbReference>
<evidence type="ECO:0000259" key="6">
    <source>
        <dbReference type="Pfam" id="PF00501"/>
    </source>
</evidence>
<accession>A0A4S2MQG0</accession>
<dbReference type="AlphaFoldDB" id="A0A4S2MQG0"/>
<dbReference type="InterPro" id="IPR025110">
    <property type="entry name" value="AMP-bd_C"/>
</dbReference>
<feature type="domain" description="AMP-binding enzyme C-terminal" evidence="7">
    <location>
        <begin position="447"/>
        <end position="526"/>
    </location>
</feature>
<dbReference type="GO" id="GO:0016405">
    <property type="term" value="F:CoA-ligase activity"/>
    <property type="evidence" value="ECO:0007669"/>
    <property type="project" value="TreeGrafter"/>
</dbReference>
<dbReference type="GO" id="GO:0005524">
    <property type="term" value="F:ATP binding"/>
    <property type="evidence" value="ECO:0007669"/>
    <property type="project" value="UniProtKB-KW"/>
</dbReference>
<dbReference type="OrthoDB" id="6509636at2759"/>
<dbReference type="InterPro" id="IPR045851">
    <property type="entry name" value="AMP-bd_C_sf"/>
</dbReference>
<dbReference type="PROSITE" id="PS00455">
    <property type="entry name" value="AMP_BINDING"/>
    <property type="match status" value="1"/>
</dbReference>
<comment type="pathway">
    <text evidence="1">Siderophore biosynthesis.</text>
</comment>
<dbReference type="PANTHER" id="PTHR24096:SF149">
    <property type="entry name" value="AMP-BINDING DOMAIN-CONTAINING PROTEIN-RELATED"/>
    <property type="match status" value="1"/>
</dbReference>
<comment type="similarity">
    <text evidence="2">Belongs to the ATP-dependent AMP-binding enzyme family.</text>
</comment>
<dbReference type="EMBL" id="ML220167">
    <property type="protein sequence ID" value="TGZ76758.1"/>
    <property type="molecule type" value="Genomic_DNA"/>
</dbReference>
<dbReference type="Gene3D" id="3.30.300.30">
    <property type="match status" value="1"/>
</dbReference>
<evidence type="ECO:0000256" key="1">
    <source>
        <dbReference type="ARBA" id="ARBA00004924"/>
    </source>
</evidence>
<evidence type="ECO:0000256" key="3">
    <source>
        <dbReference type="ARBA" id="ARBA00022598"/>
    </source>
</evidence>
<name>A0A4S2MQG0_9PEZI</name>
<keyword evidence="4" id="KW-0547">Nucleotide-binding</keyword>
<dbReference type="InterPro" id="IPR018247">
    <property type="entry name" value="EF_Hand_1_Ca_BS"/>
</dbReference>
<reference evidence="8 9" key="1">
    <citation type="submission" date="2019-04" db="EMBL/GenBank/DDBJ databases">
        <title>Comparative genomics and transcriptomics to analyze fruiting body development in filamentous ascomycetes.</title>
        <authorList>
            <consortium name="DOE Joint Genome Institute"/>
            <person name="Lutkenhaus R."/>
            <person name="Traeger S."/>
            <person name="Breuer J."/>
            <person name="Kuo A."/>
            <person name="Lipzen A."/>
            <person name="Pangilinan J."/>
            <person name="Dilworth D."/>
            <person name="Sandor L."/>
            <person name="Poggeler S."/>
            <person name="Barry K."/>
            <person name="Grigoriev I.V."/>
            <person name="Nowrousian M."/>
        </authorList>
    </citation>
    <scope>NUCLEOTIDE SEQUENCE [LARGE SCALE GENOMIC DNA]</scope>
    <source>
        <strain evidence="8 9">CBS 389.68</strain>
    </source>
</reference>
<keyword evidence="3" id="KW-0436">Ligase</keyword>
<dbReference type="InParanoid" id="A0A4S2MQG0"/>
<dbReference type="Pfam" id="PF00501">
    <property type="entry name" value="AMP-binding"/>
    <property type="match status" value="1"/>
</dbReference>
<dbReference type="PANTHER" id="PTHR24096">
    <property type="entry name" value="LONG-CHAIN-FATTY-ACID--COA LIGASE"/>
    <property type="match status" value="1"/>
</dbReference>
<dbReference type="Gene3D" id="3.40.50.12780">
    <property type="entry name" value="N-terminal domain of ligase-like"/>
    <property type="match status" value="1"/>
</dbReference>
<dbReference type="FunFam" id="3.40.50.12780:FF:000003">
    <property type="entry name" value="Long-chain-fatty-acid--CoA ligase FadD"/>
    <property type="match status" value="1"/>
</dbReference>
<dbReference type="InterPro" id="IPR000873">
    <property type="entry name" value="AMP-dep_synth/lig_dom"/>
</dbReference>
<evidence type="ECO:0000256" key="2">
    <source>
        <dbReference type="ARBA" id="ARBA00006432"/>
    </source>
</evidence>
<feature type="domain" description="AMP-dependent synthetase/ligase" evidence="6">
    <location>
        <begin position="32"/>
        <end position="396"/>
    </location>
</feature>
<keyword evidence="5" id="KW-0067">ATP-binding</keyword>
<gene>
    <name evidence="8" type="ORF">EX30DRAFT_336243</name>
</gene>
<sequence>MPYESSYPPITPPKEDMWTFLFERQNDPTKDFPDTQPIYIDANTDRSLTYAEVRDQAKAFGIGLKSLWEWRKNDVLCVFSTNNIDTPAITWGTLWAGGCITPANPAYTVDELTFQLKDSGAKGIVTIPPFLDTVKAACKNVGIPEDRILIMGDKKVLNYTHWRDLIDPSTSVRWRKTKVNVTKDVAFLVYSSGTTGTPKGVMLSHQNVASNIAQLIAGESENLSWKTDKILAFLPFFHIYGLTCLIHHAIYTGRPLIVMDKFDLEHFCKLVQKHKITMVYAVPPVILLLAKHPLIANYDLSSIRMINSGAAPLTEELVKAVWARLQIPIKQGYGLSETAPVTHTQKWELWQSTIGAVGHLLPSLSVKYIDEDANEVPRGQTGEICVKGPNVMLGYHNKPDATKNAFTEDGFFRTGDVGHEDKDGNVYITDRAKELIKYKGFQVPPAELEGKLAAHPKIADVGVVGVYDESIASEVPRAYIVLTPGVKEEGMEKEIVDWIAERVAHYKRLRGGVRFVEAIPKSPSGKILRRLIKLMAKEEMEKAKTVKAKL</sequence>
<evidence type="ECO:0000313" key="8">
    <source>
        <dbReference type="EMBL" id="TGZ76758.1"/>
    </source>
</evidence>
<dbReference type="STRING" id="341454.A0A4S2MQG0"/>
<evidence type="ECO:0000256" key="5">
    <source>
        <dbReference type="ARBA" id="ARBA00022840"/>
    </source>
</evidence>
<dbReference type="InterPro" id="IPR042099">
    <property type="entry name" value="ANL_N_sf"/>
</dbReference>
<evidence type="ECO:0000256" key="4">
    <source>
        <dbReference type="ARBA" id="ARBA00022741"/>
    </source>
</evidence>
<proteinExistence type="inferred from homology"/>
<evidence type="ECO:0000313" key="9">
    <source>
        <dbReference type="Proteomes" id="UP000298138"/>
    </source>
</evidence>
<dbReference type="SUPFAM" id="SSF56801">
    <property type="entry name" value="Acetyl-CoA synthetase-like"/>
    <property type="match status" value="1"/>
</dbReference>
<organism evidence="8 9">
    <name type="scientific">Ascodesmis nigricans</name>
    <dbReference type="NCBI Taxonomy" id="341454"/>
    <lineage>
        <taxon>Eukaryota</taxon>
        <taxon>Fungi</taxon>
        <taxon>Dikarya</taxon>
        <taxon>Ascomycota</taxon>
        <taxon>Pezizomycotina</taxon>
        <taxon>Pezizomycetes</taxon>
        <taxon>Pezizales</taxon>
        <taxon>Ascodesmidaceae</taxon>
        <taxon>Ascodesmis</taxon>
    </lineage>
</organism>
<protein>
    <submittedName>
        <fullName evidence="8">Acetyl-CoA synthetase-like protein</fullName>
    </submittedName>
</protein>
<dbReference type="CDD" id="cd05911">
    <property type="entry name" value="Firefly_Luc_like"/>
    <property type="match status" value="1"/>
</dbReference>
<dbReference type="Pfam" id="PF13193">
    <property type="entry name" value="AMP-binding_C"/>
    <property type="match status" value="1"/>
</dbReference>
<dbReference type="FunFam" id="3.30.300.30:FF:000007">
    <property type="entry name" value="4-coumarate--CoA ligase 2"/>
    <property type="match status" value="1"/>
</dbReference>
<evidence type="ECO:0000259" key="7">
    <source>
        <dbReference type="Pfam" id="PF13193"/>
    </source>
</evidence>
<dbReference type="PROSITE" id="PS00018">
    <property type="entry name" value="EF_HAND_1"/>
    <property type="match status" value="1"/>
</dbReference>